<protein>
    <submittedName>
        <fullName evidence="1">Uncharacterized protein</fullName>
    </submittedName>
</protein>
<comment type="caution">
    <text evidence="1">The sequence shown here is derived from an EMBL/GenBank/DDBJ whole genome shotgun (WGS) entry which is preliminary data.</text>
</comment>
<name>A0A5K0UBA3_9VIRU</name>
<evidence type="ECO:0000313" key="1">
    <source>
        <dbReference type="EMBL" id="VBB19011.1"/>
    </source>
</evidence>
<reference evidence="1 2" key="1">
    <citation type="submission" date="2018-10" db="EMBL/GenBank/DDBJ databases">
        <authorList>
            <consortium name="IHU Genomes"/>
        </authorList>
    </citation>
    <scope>NUCLEOTIDE SEQUENCE [LARGE SCALE GENOMIC DNA]</scope>
    <source>
        <strain evidence="1 2">A1</strain>
    </source>
</reference>
<organism evidence="1 2">
    <name type="scientific">Yasminevirus sp. GU-2018</name>
    <dbReference type="NCBI Taxonomy" id="2420051"/>
    <lineage>
        <taxon>Viruses</taxon>
        <taxon>Varidnaviria</taxon>
        <taxon>Bamfordvirae</taxon>
        <taxon>Nucleocytoviricota</taxon>
        <taxon>Megaviricetes</taxon>
        <taxon>Imitervirales</taxon>
        <taxon>Mimiviridae</taxon>
        <taxon>Klosneuvirinae</taxon>
        <taxon>Yasminevirus</taxon>
        <taxon>Yasminevirus saudimassiliense</taxon>
    </lineage>
</organism>
<sequence length="111" mass="12605">MGKYLFDQFSLLHFSVGVIAYFWGMDFKTWFVVHALFELLENTPQGVKFIDENLTLWPGGKKAPDFLINSVGDQISAVLGFLLAQVLDEYGKKYGWADVSMYALPKTSEKN</sequence>
<dbReference type="Proteomes" id="UP000594342">
    <property type="component" value="Unassembled WGS sequence"/>
</dbReference>
<keyword evidence="2" id="KW-1185">Reference proteome</keyword>
<gene>
    <name evidence="1" type="ORF">YASMINEVIRUS_1543</name>
</gene>
<proteinExistence type="predicted"/>
<evidence type="ECO:0000313" key="2">
    <source>
        <dbReference type="Proteomes" id="UP000594342"/>
    </source>
</evidence>
<accession>A0A5K0UBA3</accession>
<dbReference type="EMBL" id="UPSH01000002">
    <property type="protein sequence ID" value="VBB19011.1"/>
    <property type="molecule type" value="Genomic_DNA"/>
</dbReference>